<gene>
    <name evidence="2" type="ORF">U0R10_09140</name>
</gene>
<organism evidence="2 3">
    <name type="scientific">Aquirufa avitistagni</name>
    <dbReference type="NCBI Taxonomy" id="3104728"/>
    <lineage>
        <taxon>Bacteria</taxon>
        <taxon>Pseudomonadati</taxon>
        <taxon>Bacteroidota</taxon>
        <taxon>Cytophagia</taxon>
        <taxon>Cytophagales</taxon>
        <taxon>Flectobacillaceae</taxon>
        <taxon>Aquirufa</taxon>
    </lineage>
</organism>
<reference evidence="2 3" key="1">
    <citation type="submission" date="2024-03" db="EMBL/GenBank/DDBJ databases">
        <title>Aquirufa genome sequencing.</title>
        <authorList>
            <person name="Pitt A."/>
            <person name="Hahn M.W."/>
        </authorList>
    </citation>
    <scope>NUCLEOTIDE SEQUENCE [LARGE SCALE GENOMIC DNA]</scope>
    <source>
        <strain evidence="2 3">OSTEICH-129V</strain>
    </source>
</reference>
<dbReference type="Gene3D" id="1.25.40.10">
    <property type="entry name" value="Tetratricopeptide repeat domain"/>
    <property type="match status" value="3"/>
</dbReference>
<evidence type="ECO:0000313" key="2">
    <source>
        <dbReference type="EMBL" id="MFD3394787.1"/>
    </source>
</evidence>
<protein>
    <submittedName>
        <fullName evidence="2">Tetratricopeptide repeat protein</fullName>
    </submittedName>
</protein>
<dbReference type="InterPro" id="IPR019734">
    <property type="entry name" value="TPR_rpt"/>
</dbReference>
<dbReference type="InterPro" id="IPR011990">
    <property type="entry name" value="TPR-like_helical_dom_sf"/>
</dbReference>
<comment type="caution">
    <text evidence="2">The sequence shown here is derived from an EMBL/GenBank/DDBJ whole genome shotgun (WGS) entry which is preliminary data.</text>
</comment>
<dbReference type="Proteomes" id="UP001598138">
    <property type="component" value="Unassembled WGS sequence"/>
</dbReference>
<name>A0ABW6DGE3_9BACT</name>
<dbReference type="SMART" id="SM00028">
    <property type="entry name" value="TPR"/>
    <property type="match status" value="3"/>
</dbReference>
<feature type="chain" id="PRO_5047266919" evidence="1">
    <location>
        <begin position="19"/>
        <end position="697"/>
    </location>
</feature>
<keyword evidence="3" id="KW-1185">Reference proteome</keyword>
<sequence length="697" mass="79594">MKKLLAALILVMLNWACSQQSTRPAAVAFHNVNAKYNAIFQADRLLISLTNKVREEKKENFSNALPILAPIDTSFSQSYAKEIANLVRKATLVIDRHQNSRFVDDAYLIIGRGRLLQHDLTNALETFKYINSIEHDPKTQQSALIELATIYLYQADYPSAQKVFNFIAENPMNANQEQHLLLVQAFAYQKQNAIAKSIPLLEKAAPRVKNRAERGRLFYILGQMHQELGQTAAARKAYEQCLKQKSSYSLTLHAQIAILSLTENIPGLEKLVKDPKNQDLQSDIFLAIGQIHFQHKDYELARKNWENGGTNNPNKGELYFQLGQLFSNQLKDYRNAANYFDSAATFLPSQHSQYQLAQKLRTQWGEFARLDGSIQLQDSLLKLGQRSESDLKAMYEKIQKSKKAKKDSVQLTIASSSNVSLATFTRRPSTPEQQSFYFYNDQARVQGQQEFSTKWGIRTLEDFWNRKNKQAAVLTDAPLMPSNVAQTNMVGESAQTQDSLQIWLNSIPRTEKQQADIQKKREKALFDLGKYAKLELAKNDLATNSLTHLLGDYPLTSFEAEALYLLYLSSDKPKTYRQLLFDKYPNSYFKQAILTLEFGGLTEGKELEAQKNYEKAFAQFKSGDFTACIAQADLLLQSFPGSKWEDKIVFLKAQSYGGLKDFDRYKKELKQFEQAYPKSQLIPEVKALLEKFTQNNR</sequence>
<dbReference type="EMBL" id="JBBKXZ010000003">
    <property type="protein sequence ID" value="MFD3394787.1"/>
    <property type="molecule type" value="Genomic_DNA"/>
</dbReference>
<evidence type="ECO:0000256" key="1">
    <source>
        <dbReference type="SAM" id="SignalP"/>
    </source>
</evidence>
<dbReference type="RefSeq" id="WP_377983663.1">
    <property type="nucleotide sequence ID" value="NZ_JBBKXZ010000003.1"/>
</dbReference>
<evidence type="ECO:0000313" key="3">
    <source>
        <dbReference type="Proteomes" id="UP001598138"/>
    </source>
</evidence>
<accession>A0ABW6DGE3</accession>
<dbReference type="SUPFAM" id="SSF81901">
    <property type="entry name" value="HCP-like"/>
    <property type="match status" value="1"/>
</dbReference>
<feature type="signal peptide" evidence="1">
    <location>
        <begin position="1"/>
        <end position="18"/>
    </location>
</feature>
<proteinExistence type="predicted"/>
<keyword evidence="1" id="KW-0732">Signal</keyword>